<name>A0A853IJ97_9GAMM</name>
<comment type="caution">
    <text evidence="1">The sequence shown here is derived from an EMBL/GenBank/DDBJ whole genome shotgun (WGS) entry which is preliminary data.</text>
</comment>
<accession>A0A853IJ97</accession>
<protein>
    <submittedName>
        <fullName evidence="1">IS4 family transposase</fullName>
    </submittedName>
</protein>
<proteinExistence type="predicted"/>
<dbReference type="EMBL" id="JACCKB010000303">
    <property type="protein sequence ID" value="NYZ70161.1"/>
    <property type="molecule type" value="Genomic_DNA"/>
</dbReference>
<dbReference type="AlphaFoldDB" id="A0A853IJ97"/>
<dbReference type="Proteomes" id="UP000569732">
    <property type="component" value="Unassembled WGS sequence"/>
</dbReference>
<keyword evidence="2" id="KW-1185">Reference proteome</keyword>
<reference evidence="1 2" key="1">
    <citation type="submission" date="2020-07" db="EMBL/GenBank/DDBJ databases">
        <title>Endozoicomonas sp. nov., isolated from sediment.</title>
        <authorList>
            <person name="Gu T."/>
        </authorList>
    </citation>
    <scope>NUCLEOTIDE SEQUENCE [LARGE SCALE GENOMIC DNA]</scope>
    <source>
        <strain evidence="1 2">SM1973</strain>
    </source>
</reference>
<feature type="non-terminal residue" evidence="1">
    <location>
        <position position="1"/>
    </location>
</feature>
<sequence length="87" mass="9964">THCQSRKKEAIHTHLNASLSALNLLKLEDQQLKGDNDETVISIASWKRKKFNQHLMEKLFDKLRLSKSNKKVAQVYEQLSNYGAIAA</sequence>
<gene>
    <name evidence="1" type="ORF">H0A36_29550</name>
</gene>
<organism evidence="1 2">
    <name type="scientific">Spartinivicinus marinus</name>
    <dbReference type="NCBI Taxonomy" id="2994442"/>
    <lineage>
        <taxon>Bacteria</taxon>
        <taxon>Pseudomonadati</taxon>
        <taxon>Pseudomonadota</taxon>
        <taxon>Gammaproteobacteria</taxon>
        <taxon>Oceanospirillales</taxon>
        <taxon>Zooshikellaceae</taxon>
        <taxon>Spartinivicinus</taxon>
    </lineage>
</organism>
<evidence type="ECO:0000313" key="2">
    <source>
        <dbReference type="Proteomes" id="UP000569732"/>
    </source>
</evidence>
<evidence type="ECO:0000313" key="1">
    <source>
        <dbReference type="EMBL" id="NYZ70161.1"/>
    </source>
</evidence>